<organism evidence="1 2">
    <name type="scientific">[Mycobacterium] nativiensis</name>
    <dbReference type="NCBI Taxonomy" id="2855503"/>
    <lineage>
        <taxon>Bacteria</taxon>
        <taxon>Bacillati</taxon>
        <taxon>Actinomycetota</taxon>
        <taxon>Actinomycetes</taxon>
        <taxon>Mycobacteriales</taxon>
        <taxon>Mycobacteriaceae</taxon>
        <taxon>Mycolicibacter</taxon>
    </lineage>
</organism>
<keyword evidence="2" id="KW-1185">Reference proteome</keyword>
<dbReference type="InterPro" id="IPR023606">
    <property type="entry name" value="CoA-Trfase_III_dom_1_sf"/>
</dbReference>
<evidence type="ECO:0000313" key="1">
    <source>
        <dbReference type="EMBL" id="MEB3033641.1"/>
    </source>
</evidence>
<dbReference type="Pfam" id="PF02515">
    <property type="entry name" value="CoA_transf_3"/>
    <property type="match status" value="1"/>
</dbReference>
<keyword evidence="1" id="KW-0808">Transferase</keyword>
<dbReference type="InterPro" id="IPR003673">
    <property type="entry name" value="CoA-Trfase_fam_III"/>
</dbReference>
<dbReference type="SUPFAM" id="SSF89796">
    <property type="entry name" value="CoA-transferase family III (CaiB/BaiF)"/>
    <property type="match status" value="1"/>
</dbReference>
<dbReference type="InterPro" id="IPR044855">
    <property type="entry name" value="CoA-Trfase_III_dom3_sf"/>
</dbReference>
<gene>
    <name evidence="1" type="ORF">KV113_18960</name>
</gene>
<dbReference type="Proteomes" id="UP001298593">
    <property type="component" value="Unassembled WGS sequence"/>
</dbReference>
<dbReference type="Gene3D" id="3.40.50.10540">
    <property type="entry name" value="Crotonobetainyl-coa:carnitine coa-transferase, domain 1"/>
    <property type="match status" value="1"/>
</dbReference>
<dbReference type="RefSeq" id="WP_224974439.1">
    <property type="nucleotide sequence ID" value="NZ_JAYJJU010000021.1"/>
</dbReference>
<protein>
    <submittedName>
        <fullName evidence="1">CoA transferase</fullName>
    </submittedName>
</protein>
<proteinExistence type="predicted"/>
<dbReference type="InterPro" id="IPR050509">
    <property type="entry name" value="CoA-transferase_III"/>
</dbReference>
<name>A0ABU5Y330_9MYCO</name>
<reference evidence="1 2" key="1">
    <citation type="submission" date="2023-12" db="EMBL/GenBank/DDBJ databases">
        <title>Description of new species of Mycobacterium terrae complex isolated from sewage at the Sao Paulo Zoological Park Foundation in Brazil.</title>
        <authorList>
            <person name="Romagnoli C.L."/>
            <person name="Conceicao E.C."/>
            <person name="Machado E."/>
            <person name="Barreto L.B.P.F."/>
            <person name="Sharma A."/>
            <person name="Silva N.M."/>
            <person name="Marques L.E."/>
            <person name="Juliana M.A."/>
            <person name="Lourenco M.C.S."/>
            <person name="Digiampietri L.A."/>
            <person name="Suffys P.N."/>
            <person name="Viana-Niero C."/>
        </authorList>
    </citation>
    <scope>NUCLEOTIDE SEQUENCE [LARGE SCALE GENOMIC DNA]</scope>
    <source>
        <strain evidence="1 2">MYC340</strain>
    </source>
</reference>
<dbReference type="PANTHER" id="PTHR48228:SF5">
    <property type="entry name" value="ALPHA-METHYLACYL-COA RACEMASE"/>
    <property type="match status" value="1"/>
</dbReference>
<dbReference type="Gene3D" id="3.30.1540.10">
    <property type="entry name" value="formyl-coa transferase, domain 3"/>
    <property type="match status" value="1"/>
</dbReference>
<accession>A0ABU5Y330</accession>
<dbReference type="PANTHER" id="PTHR48228">
    <property type="entry name" value="SUCCINYL-COA--D-CITRAMALATE COA-TRANSFERASE"/>
    <property type="match status" value="1"/>
</dbReference>
<dbReference type="EMBL" id="JAYJJU010000021">
    <property type="protein sequence ID" value="MEB3033641.1"/>
    <property type="molecule type" value="Genomic_DNA"/>
</dbReference>
<evidence type="ECO:0000313" key="2">
    <source>
        <dbReference type="Proteomes" id="UP001298593"/>
    </source>
</evidence>
<sequence length="407" mass="42977">MRASARVLGTAGAPLAGVRVIEIASFVAVPLAGMTLAQLGAEVVRIDPVGGAADYRRWPVAEDGTSIYWTGLNKGKRSVVADLRAPGGQQLVQRLIADSGVLLTNMAGRQWLSFDTLCALRPDLIHLEVLGRADGSTAVDYTVNAAVGFPLVTGPSEYVAPINHVLPAWDVACGLHGALAVAAAVHRRERTGQGCQIRLALEDVALGTASALGFLTEAMVNGTRREPIGNAVYGQYGQSFTCSDGAVFMIVTLTDRHFRDLAELTGTTKVIAALVQARDIDFSDEGQRYRYRDVLSGLFSGWFAECTAAQVESALAGTSLLWDRYRSFAEVAADERLRGNAMFAALHQPGVGEYLAAGLPASIDGAHPPAVVAPELGADTGRVLAERLGMTPDDIDQLCQSGTVATD</sequence>
<dbReference type="GO" id="GO:0016740">
    <property type="term" value="F:transferase activity"/>
    <property type="evidence" value="ECO:0007669"/>
    <property type="project" value="UniProtKB-KW"/>
</dbReference>
<comment type="caution">
    <text evidence="1">The sequence shown here is derived from an EMBL/GenBank/DDBJ whole genome shotgun (WGS) entry which is preliminary data.</text>
</comment>